<evidence type="ECO:0000256" key="5">
    <source>
        <dbReference type="ARBA" id="ARBA00022833"/>
    </source>
</evidence>
<keyword evidence="13" id="KW-1185">Reference proteome</keyword>
<dbReference type="InterPro" id="IPR001959">
    <property type="entry name" value="Transposase"/>
</dbReference>
<dbReference type="NCBIfam" id="NF040570">
    <property type="entry name" value="guided_TnpB"/>
    <property type="match status" value="1"/>
</dbReference>
<protein>
    <submittedName>
        <fullName evidence="12">Transposase</fullName>
    </submittedName>
</protein>
<keyword evidence="7" id="KW-0233">DNA recombination</keyword>
<evidence type="ECO:0000256" key="3">
    <source>
        <dbReference type="ARBA" id="ARBA00022578"/>
    </source>
</evidence>
<keyword evidence="5" id="KW-0862">Zinc</keyword>
<gene>
    <name evidence="12" type="ORF">DF196_01915</name>
</gene>
<dbReference type="InterPro" id="IPR021027">
    <property type="entry name" value="Transposase_put_HTH"/>
</dbReference>
<dbReference type="Pfam" id="PF07282">
    <property type="entry name" value="Cas12f1-like_TNB"/>
    <property type="match status" value="1"/>
</dbReference>
<dbReference type="PANTHER" id="PTHR30405">
    <property type="entry name" value="TRANSPOSASE"/>
    <property type="match status" value="1"/>
</dbReference>
<organism evidence="12 13">
    <name type="scientific">Bifidobacterium callitrichidarum</name>
    <dbReference type="NCBI Taxonomy" id="2052941"/>
    <lineage>
        <taxon>Bacteria</taxon>
        <taxon>Bacillati</taxon>
        <taxon>Actinomycetota</taxon>
        <taxon>Actinomycetes</taxon>
        <taxon>Bifidobacteriales</taxon>
        <taxon>Bifidobacteriaceae</taxon>
        <taxon>Bifidobacterium</taxon>
    </lineage>
</organism>
<dbReference type="GO" id="GO:0006310">
    <property type="term" value="P:DNA recombination"/>
    <property type="evidence" value="ECO:0007669"/>
    <property type="project" value="UniProtKB-KW"/>
</dbReference>
<dbReference type="RefSeq" id="WP_109056252.1">
    <property type="nucleotide sequence ID" value="NZ_QFFM01000003.1"/>
</dbReference>
<sequence length="414" mass="47636">MDESKTVKRAYRFRFYPTAQQENLLRRTLGCCRLVYNKALAIRSEAWTSEHRNVTFKDTCAMLPQWKKTPGLEFLKDVSSVALQQSLRHLQQAYANFFNQTGDYPTFKKKSHGGSATFMKTAFTWDEKRRELTLAKTDRPLPVRWSRTIPRGCEPSSVTVSLDSAQRWHVSILVETTVSRLRKRSKSVGVDLGLESFAVTSDGEKIDNPRHALREAKRLRRAQKALSRKARGSNNRRKARLKVARIHARIADRRRDFLHKLSTRLIRENQTIVIEDLNVHGMSSRVKAKPDPDRPGSYLRNGQKAKSGLNRSILDASWGEFRRMLEYKADWYGRRLVVIDRWYPSSQVCSTCGKRTGRKPLNVREWTCPYCGTHHDRDINAAENILAAGLAVIACGDGRTVERRIPRDTDPIRQ</sequence>
<comment type="similarity">
    <text evidence="1">In the C-terminal section; belongs to the transposase 35 family.</text>
</comment>
<evidence type="ECO:0000313" key="13">
    <source>
        <dbReference type="Proteomes" id="UP000245876"/>
    </source>
</evidence>
<dbReference type="GO" id="GO:0003677">
    <property type="term" value="F:DNA binding"/>
    <property type="evidence" value="ECO:0007669"/>
    <property type="project" value="UniProtKB-KW"/>
</dbReference>
<name>A0A2U2NC51_9BIFI</name>
<dbReference type="EMBL" id="QFFM01000003">
    <property type="protein sequence ID" value="PWG66683.1"/>
    <property type="molecule type" value="Genomic_DNA"/>
</dbReference>
<evidence type="ECO:0000256" key="4">
    <source>
        <dbReference type="ARBA" id="ARBA00022723"/>
    </source>
</evidence>
<dbReference type="GO" id="GO:0032196">
    <property type="term" value="P:transposition"/>
    <property type="evidence" value="ECO:0007669"/>
    <property type="project" value="UniProtKB-KW"/>
</dbReference>
<evidence type="ECO:0000256" key="2">
    <source>
        <dbReference type="ARBA" id="ARBA00011044"/>
    </source>
</evidence>
<proteinExistence type="inferred from homology"/>
<dbReference type="AlphaFoldDB" id="A0A2U2NC51"/>
<comment type="caution">
    <text evidence="12">The sequence shown here is derived from an EMBL/GenBank/DDBJ whole genome shotgun (WGS) entry which is preliminary data.</text>
</comment>
<evidence type="ECO:0000256" key="1">
    <source>
        <dbReference type="ARBA" id="ARBA00008761"/>
    </source>
</evidence>
<evidence type="ECO:0000259" key="11">
    <source>
        <dbReference type="Pfam" id="PF12323"/>
    </source>
</evidence>
<dbReference type="OrthoDB" id="6230307at2"/>
<evidence type="ECO:0000256" key="8">
    <source>
        <dbReference type="SAM" id="MobiDB-lite"/>
    </source>
</evidence>
<evidence type="ECO:0000256" key="7">
    <source>
        <dbReference type="ARBA" id="ARBA00023172"/>
    </source>
</evidence>
<dbReference type="Proteomes" id="UP000245876">
    <property type="component" value="Unassembled WGS sequence"/>
</dbReference>
<feature type="domain" description="Probable transposase IS891/IS1136/IS1341" evidence="9">
    <location>
        <begin position="172"/>
        <end position="283"/>
    </location>
</feature>
<feature type="region of interest" description="Disordered" evidence="8">
    <location>
        <begin position="284"/>
        <end position="303"/>
    </location>
</feature>
<dbReference type="GO" id="GO:0046872">
    <property type="term" value="F:metal ion binding"/>
    <property type="evidence" value="ECO:0007669"/>
    <property type="project" value="UniProtKB-KW"/>
</dbReference>
<dbReference type="Pfam" id="PF12323">
    <property type="entry name" value="HTH_OrfB_IS605"/>
    <property type="match status" value="1"/>
</dbReference>
<dbReference type="Pfam" id="PF01385">
    <property type="entry name" value="OrfB_IS605"/>
    <property type="match status" value="1"/>
</dbReference>
<evidence type="ECO:0000259" key="9">
    <source>
        <dbReference type="Pfam" id="PF01385"/>
    </source>
</evidence>
<dbReference type="InterPro" id="IPR051399">
    <property type="entry name" value="RNA-guided_DNA_endo/Transpos"/>
</dbReference>
<evidence type="ECO:0000259" key="10">
    <source>
        <dbReference type="Pfam" id="PF07282"/>
    </source>
</evidence>
<evidence type="ECO:0000256" key="6">
    <source>
        <dbReference type="ARBA" id="ARBA00023125"/>
    </source>
</evidence>
<accession>A0A2U2NC51</accession>
<keyword evidence="6" id="KW-0238">DNA-binding</keyword>
<reference evidence="12 13" key="1">
    <citation type="journal article" date="2018" name="Int. J. Syst. Evol. Microbiol.">
        <title>Bifidobacterium callitrichidarum sp. nov. from the faeces of the emperor tamarin (Saguinus imperator).</title>
        <authorList>
            <person name="Modesto M."/>
            <person name="Michelini S."/>
            <person name="Sansosti M.C."/>
            <person name="De Filippo C."/>
            <person name="Cavalieri D."/>
            <person name="Qvirist L."/>
            <person name="Andlid T."/>
            <person name="Spiezio C."/>
            <person name="Sandri C."/>
            <person name="Pascarelli S."/>
            <person name="Sgorbati B."/>
            <person name="Mattarelli P."/>
        </authorList>
    </citation>
    <scope>NUCLEOTIDE SEQUENCE [LARGE SCALE GENOMIC DNA]</scope>
    <source>
        <strain evidence="12 13">TRI 5</strain>
    </source>
</reference>
<feature type="domain" description="Transposase putative helix-turn-helix" evidence="11">
    <location>
        <begin position="7"/>
        <end position="50"/>
    </location>
</feature>
<feature type="domain" description="Cas12f1-like TNB" evidence="10">
    <location>
        <begin position="318"/>
        <end position="385"/>
    </location>
</feature>
<keyword evidence="4" id="KW-0479">Metal-binding</keyword>
<dbReference type="PANTHER" id="PTHR30405:SF25">
    <property type="entry name" value="RNA-GUIDED DNA ENDONUCLEASE INSQ-RELATED"/>
    <property type="match status" value="1"/>
</dbReference>
<evidence type="ECO:0000313" key="12">
    <source>
        <dbReference type="EMBL" id="PWG66683.1"/>
    </source>
</evidence>
<dbReference type="InterPro" id="IPR010095">
    <property type="entry name" value="Cas12f1-like_TNB"/>
</dbReference>
<keyword evidence="3" id="KW-0815">Transposition</keyword>
<comment type="similarity">
    <text evidence="2">In the N-terminal section; belongs to the transposase 2 family.</text>
</comment>